<keyword evidence="1" id="KW-0378">Hydrolase</keyword>
<dbReference type="SUPFAM" id="SSF55785">
    <property type="entry name" value="PYP-like sensor domain (PAS domain)"/>
    <property type="match status" value="1"/>
</dbReference>
<dbReference type="PANTHER" id="PTHR43156:SF2">
    <property type="entry name" value="STAGE II SPORULATION PROTEIN E"/>
    <property type="match status" value="1"/>
</dbReference>
<dbReference type="Gene3D" id="3.60.40.10">
    <property type="entry name" value="PPM-type phosphatase domain"/>
    <property type="match status" value="1"/>
</dbReference>
<evidence type="ECO:0000313" key="6">
    <source>
        <dbReference type="Proteomes" id="UP001596413"/>
    </source>
</evidence>
<dbReference type="SMART" id="SM00331">
    <property type="entry name" value="PP2C_SIG"/>
    <property type="match status" value="1"/>
</dbReference>
<organism evidence="5 6">
    <name type="scientific">Streptomyces polyrhachis</name>
    <dbReference type="NCBI Taxonomy" id="1282885"/>
    <lineage>
        <taxon>Bacteria</taxon>
        <taxon>Bacillati</taxon>
        <taxon>Actinomycetota</taxon>
        <taxon>Actinomycetes</taxon>
        <taxon>Kitasatosporales</taxon>
        <taxon>Streptomycetaceae</taxon>
        <taxon>Streptomyces</taxon>
    </lineage>
</organism>
<dbReference type="InterPro" id="IPR052016">
    <property type="entry name" value="Bact_Sigma-Reg"/>
</dbReference>
<protein>
    <submittedName>
        <fullName evidence="5">SpoIIE family protein phosphatase</fullName>
    </submittedName>
</protein>
<dbReference type="CDD" id="cd00130">
    <property type="entry name" value="PAS"/>
    <property type="match status" value="1"/>
</dbReference>
<dbReference type="CDD" id="cd16936">
    <property type="entry name" value="HATPase_RsbW-like"/>
    <property type="match status" value="1"/>
</dbReference>
<dbReference type="PANTHER" id="PTHR43156">
    <property type="entry name" value="STAGE II SPORULATION PROTEIN E-RELATED"/>
    <property type="match status" value="1"/>
</dbReference>
<name>A0ABW2GIY5_9ACTN</name>
<dbReference type="Gene3D" id="3.30.565.10">
    <property type="entry name" value="Histidine kinase-like ATPase, C-terminal domain"/>
    <property type="match status" value="1"/>
</dbReference>
<dbReference type="EMBL" id="JBHSZO010000037">
    <property type="protein sequence ID" value="MFC7220612.1"/>
    <property type="molecule type" value="Genomic_DNA"/>
</dbReference>
<feature type="compositionally biased region" description="Pro residues" evidence="2">
    <location>
        <begin position="1"/>
        <end position="12"/>
    </location>
</feature>
<dbReference type="SUPFAM" id="SSF55781">
    <property type="entry name" value="GAF domain-like"/>
    <property type="match status" value="1"/>
</dbReference>
<comment type="caution">
    <text evidence="5">The sequence shown here is derived from an EMBL/GenBank/DDBJ whole genome shotgun (WGS) entry which is preliminary data.</text>
</comment>
<dbReference type="InterPro" id="IPR000014">
    <property type="entry name" value="PAS"/>
</dbReference>
<dbReference type="InterPro" id="IPR036890">
    <property type="entry name" value="HATPase_C_sf"/>
</dbReference>
<evidence type="ECO:0000256" key="1">
    <source>
        <dbReference type="ARBA" id="ARBA00022801"/>
    </source>
</evidence>
<dbReference type="Proteomes" id="UP001596413">
    <property type="component" value="Unassembled WGS sequence"/>
</dbReference>
<dbReference type="RefSeq" id="WP_386417399.1">
    <property type="nucleotide sequence ID" value="NZ_JBHSZO010000037.1"/>
</dbReference>
<proteinExistence type="predicted"/>
<dbReference type="InterPro" id="IPR036457">
    <property type="entry name" value="PPM-type-like_dom_sf"/>
</dbReference>
<feature type="region of interest" description="Disordered" evidence="2">
    <location>
        <begin position="1"/>
        <end position="20"/>
    </location>
</feature>
<keyword evidence="6" id="KW-1185">Reference proteome</keyword>
<dbReference type="SMART" id="SM00086">
    <property type="entry name" value="PAC"/>
    <property type="match status" value="1"/>
</dbReference>
<dbReference type="Pfam" id="PF13185">
    <property type="entry name" value="GAF_2"/>
    <property type="match status" value="1"/>
</dbReference>
<dbReference type="SUPFAM" id="SSF55874">
    <property type="entry name" value="ATPase domain of HSP90 chaperone/DNA topoisomerase II/histidine kinase"/>
    <property type="match status" value="1"/>
</dbReference>
<feature type="domain" description="GAF" evidence="3">
    <location>
        <begin position="163"/>
        <end position="316"/>
    </location>
</feature>
<dbReference type="InterPro" id="IPR003594">
    <property type="entry name" value="HATPase_dom"/>
</dbReference>
<dbReference type="Gene3D" id="3.30.450.40">
    <property type="match status" value="1"/>
</dbReference>
<evidence type="ECO:0000259" key="3">
    <source>
        <dbReference type="SMART" id="SM00065"/>
    </source>
</evidence>
<dbReference type="InterPro" id="IPR001610">
    <property type="entry name" value="PAC"/>
</dbReference>
<accession>A0ABW2GIY5</accession>
<dbReference type="SUPFAM" id="SSF81606">
    <property type="entry name" value="PP2C-like"/>
    <property type="match status" value="1"/>
</dbReference>
<dbReference type="Gene3D" id="3.30.450.20">
    <property type="entry name" value="PAS domain"/>
    <property type="match status" value="1"/>
</dbReference>
<feature type="domain" description="PPM-type phosphatase" evidence="4">
    <location>
        <begin position="334"/>
        <end position="550"/>
    </location>
</feature>
<dbReference type="InterPro" id="IPR013655">
    <property type="entry name" value="PAS_fold_3"/>
</dbReference>
<sequence>MSDPARPAPPAPSARRPDPGEAMALNRMGAFEWDLSTGQIAMDDNALAVFEMTPEEYGGDPRSLNARVPAAEVYRLDTLISQALNDGSSHYGAYFRTRRPDGTLRWTHTQGAIQRDGAGRALRIVGVLRDATLELTYSAVRLALDRERARQTSIVESTTAALAHARTVGEVVDVLDGPEGLKRLGAGNVILGLVESGHISLVAEGQAGSYAAGTEFTRVSDPFPMSEVVRTMRPLFVLSRREFRRRYPRLWPYIEPRDIDSAAYLPLIAQGRVIGAIALFYKGKSVFTPEERNLLIALGSSIAQSLQRAMLFDQEHHLAEDLQRAMLPRTIPELAGAQVAVRYRPAGSGRDIGGDWYDVIPLPGGRVAVVIGDVQGHDTEAAAVMGQLRIVLRAYATEGHSPVTVMARASEFLHELDTDRFATCVYAEVDLDSGALRVVRAGHVDPLVRAADGTARWLSVPGGLPLGLSAEFGQLEYPVTRLGLDPGETVLLCTDGLLERPGSGLEEGMRELAERVASGPAELGALADSLLDLVETRGGDDDMALLALRRGGSPAVGDTGGRLTQHVNPADPEGLSAARHMIRAAVRAWGAGDRSDEVELVADELVTNALLHTDGPAVVTARTLRAAGAGPAGVRRHRVRIEVADASSAMPRRREPGESGVSGRGLLLVDRLADVWGVEPRGDGKVVWCEFALG</sequence>
<dbReference type="InterPro" id="IPR029016">
    <property type="entry name" value="GAF-like_dom_sf"/>
</dbReference>
<evidence type="ECO:0000259" key="4">
    <source>
        <dbReference type="SMART" id="SM00331"/>
    </source>
</evidence>
<dbReference type="InterPro" id="IPR035965">
    <property type="entry name" value="PAS-like_dom_sf"/>
</dbReference>
<gene>
    <name evidence="5" type="ORF">ACFQLX_20975</name>
</gene>
<reference evidence="6" key="1">
    <citation type="journal article" date="2019" name="Int. J. Syst. Evol. Microbiol.">
        <title>The Global Catalogue of Microorganisms (GCM) 10K type strain sequencing project: providing services to taxonomists for standard genome sequencing and annotation.</title>
        <authorList>
            <consortium name="The Broad Institute Genomics Platform"/>
            <consortium name="The Broad Institute Genome Sequencing Center for Infectious Disease"/>
            <person name="Wu L."/>
            <person name="Ma J."/>
        </authorList>
    </citation>
    <scope>NUCLEOTIDE SEQUENCE [LARGE SCALE GENOMIC DNA]</scope>
    <source>
        <strain evidence="6">CGMCC 1.13681</strain>
    </source>
</reference>
<evidence type="ECO:0000313" key="5">
    <source>
        <dbReference type="EMBL" id="MFC7220612.1"/>
    </source>
</evidence>
<dbReference type="Pfam" id="PF13581">
    <property type="entry name" value="HATPase_c_2"/>
    <property type="match status" value="1"/>
</dbReference>
<dbReference type="Pfam" id="PF08447">
    <property type="entry name" value="PAS_3"/>
    <property type="match status" value="1"/>
</dbReference>
<dbReference type="InterPro" id="IPR001932">
    <property type="entry name" value="PPM-type_phosphatase-like_dom"/>
</dbReference>
<dbReference type="SMART" id="SM00065">
    <property type="entry name" value="GAF"/>
    <property type="match status" value="1"/>
</dbReference>
<dbReference type="InterPro" id="IPR003018">
    <property type="entry name" value="GAF"/>
</dbReference>
<evidence type="ECO:0000256" key="2">
    <source>
        <dbReference type="SAM" id="MobiDB-lite"/>
    </source>
</evidence>
<dbReference type="Pfam" id="PF07228">
    <property type="entry name" value="SpoIIE"/>
    <property type="match status" value="1"/>
</dbReference>